<accession>A0A5M6CKT2</accession>
<proteinExistence type="predicted"/>
<protein>
    <recommendedName>
        <fullName evidence="3">Intracellular proteinase inhibitor BsuPI domain-containing protein</fullName>
    </recommendedName>
</protein>
<dbReference type="RefSeq" id="WP_150033485.1">
    <property type="nucleotide sequence ID" value="NZ_VWSH01000003.1"/>
</dbReference>
<evidence type="ECO:0008006" key="3">
    <source>
        <dbReference type="Google" id="ProtNLM"/>
    </source>
</evidence>
<dbReference type="EMBL" id="VWSH01000003">
    <property type="protein sequence ID" value="KAA5533739.1"/>
    <property type="molecule type" value="Genomic_DNA"/>
</dbReference>
<evidence type="ECO:0000313" key="2">
    <source>
        <dbReference type="Proteomes" id="UP000323632"/>
    </source>
</evidence>
<name>A0A5M6CKT2_9BACT</name>
<dbReference type="Proteomes" id="UP000323632">
    <property type="component" value="Unassembled WGS sequence"/>
</dbReference>
<dbReference type="AlphaFoldDB" id="A0A5M6CKT2"/>
<evidence type="ECO:0000313" key="1">
    <source>
        <dbReference type="EMBL" id="KAA5533739.1"/>
    </source>
</evidence>
<keyword evidence="2" id="KW-1185">Reference proteome</keyword>
<comment type="caution">
    <text evidence="1">The sequence shown here is derived from an EMBL/GenBank/DDBJ whole genome shotgun (WGS) entry which is preliminary data.</text>
</comment>
<reference evidence="1 2" key="1">
    <citation type="submission" date="2019-09" db="EMBL/GenBank/DDBJ databases">
        <title>Genome sequence and assembly of Taibaiella sp.</title>
        <authorList>
            <person name="Chhetri G."/>
        </authorList>
    </citation>
    <scope>NUCLEOTIDE SEQUENCE [LARGE SCALE GENOMIC DNA]</scope>
    <source>
        <strain evidence="1 2">KVB11</strain>
    </source>
</reference>
<sequence>MKRIGILFFAYLLFIPICKSQELDLCVNIELSSNKESLVLETSESLNVYFTITNCSLKELLIDTTELPNYEIFSHSDINFTITYYNKKTHNWEMYPYTLKDIGLLTDISKNTVKKLKKGQSYTFRYNFLDFYGLKDRGEYRIYAYYKKALLANKGYYVKDSNNYLKLSIK</sequence>
<organism evidence="1 2">
    <name type="scientific">Taibaiella lutea</name>
    <dbReference type="NCBI Taxonomy" id="2608001"/>
    <lineage>
        <taxon>Bacteria</taxon>
        <taxon>Pseudomonadati</taxon>
        <taxon>Bacteroidota</taxon>
        <taxon>Chitinophagia</taxon>
        <taxon>Chitinophagales</taxon>
        <taxon>Chitinophagaceae</taxon>
        <taxon>Taibaiella</taxon>
    </lineage>
</organism>
<gene>
    <name evidence="1" type="ORF">F0919_14500</name>
</gene>